<name>A0A1I5US27_9BACT</name>
<dbReference type="AlphaFoldDB" id="A0A1I5US27"/>
<accession>A0A1I5US27</accession>
<keyword evidence="3" id="KW-1185">Reference proteome</keyword>
<dbReference type="OrthoDB" id="849114at2"/>
<sequence>MNPNAAKAVLGIPGNNMQRIFFIIIVFGLMAASGCRTAKKAQHVVKDSAVSSSPAIKLPHADSAAILKQQLMDAANTPLNFNTFYGRAKASFSSPQAAGNVTVYIKMLKDSIIWISITGPLNIEGARVLVTPDSIKIINKLENTVQLSSIEHLQAITKLPLGFSDFQNIILGKAILDGNNNYQVKKDSVTVSSTDEVLRSVYSFTKNGFLLGQSNYQTIGNSDVTGANIFYNDYHVVNNFNFSASRDIAVSGKSPASLTLNFKDYNFNQPLSFVFTISKNYRVKYE</sequence>
<dbReference type="RefSeq" id="WP_090657127.1">
    <property type="nucleotide sequence ID" value="NZ_FOXQ01000004.1"/>
</dbReference>
<evidence type="ECO:0008006" key="4">
    <source>
        <dbReference type="Google" id="ProtNLM"/>
    </source>
</evidence>
<proteinExistence type="predicted"/>
<dbReference type="InterPro" id="IPR025634">
    <property type="entry name" value="DUF4292"/>
</dbReference>
<evidence type="ECO:0000256" key="1">
    <source>
        <dbReference type="SAM" id="Phobius"/>
    </source>
</evidence>
<dbReference type="EMBL" id="FOXQ01000004">
    <property type="protein sequence ID" value="SFP98029.1"/>
    <property type="molecule type" value="Genomic_DNA"/>
</dbReference>
<dbReference type="PROSITE" id="PS51257">
    <property type="entry name" value="PROKAR_LIPOPROTEIN"/>
    <property type="match status" value="1"/>
</dbReference>
<feature type="transmembrane region" description="Helical" evidence="1">
    <location>
        <begin position="20"/>
        <end position="38"/>
    </location>
</feature>
<keyword evidence="1" id="KW-0812">Transmembrane</keyword>
<gene>
    <name evidence="2" type="ORF">SAMN05444277_10411</name>
</gene>
<protein>
    <recommendedName>
        <fullName evidence="4">DUF4292 domain-containing protein</fullName>
    </recommendedName>
</protein>
<dbReference type="STRING" id="1465490.SAMN05444277_10411"/>
<reference evidence="2 3" key="1">
    <citation type="submission" date="2016-10" db="EMBL/GenBank/DDBJ databases">
        <authorList>
            <person name="de Groot N.N."/>
        </authorList>
    </citation>
    <scope>NUCLEOTIDE SEQUENCE [LARGE SCALE GENOMIC DNA]</scope>
    <source>
        <strain evidence="2 3">DSM 28286</strain>
    </source>
</reference>
<keyword evidence="1" id="KW-0472">Membrane</keyword>
<dbReference type="Proteomes" id="UP000199031">
    <property type="component" value="Unassembled WGS sequence"/>
</dbReference>
<keyword evidence="1" id="KW-1133">Transmembrane helix</keyword>
<dbReference type="Gene3D" id="2.50.20.10">
    <property type="entry name" value="Lipoprotein localisation LolA/LolB/LppX"/>
    <property type="match status" value="1"/>
</dbReference>
<organism evidence="2 3">
    <name type="scientific">Parafilimonas terrae</name>
    <dbReference type="NCBI Taxonomy" id="1465490"/>
    <lineage>
        <taxon>Bacteria</taxon>
        <taxon>Pseudomonadati</taxon>
        <taxon>Bacteroidota</taxon>
        <taxon>Chitinophagia</taxon>
        <taxon>Chitinophagales</taxon>
        <taxon>Chitinophagaceae</taxon>
        <taxon>Parafilimonas</taxon>
    </lineage>
</organism>
<dbReference type="Pfam" id="PF14125">
    <property type="entry name" value="DUF4292"/>
    <property type="match status" value="1"/>
</dbReference>
<evidence type="ECO:0000313" key="3">
    <source>
        <dbReference type="Proteomes" id="UP000199031"/>
    </source>
</evidence>
<evidence type="ECO:0000313" key="2">
    <source>
        <dbReference type="EMBL" id="SFP98029.1"/>
    </source>
</evidence>